<dbReference type="RefSeq" id="WP_183400923.1">
    <property type="nucleotide sequence ID" value="NZ_JACIDS010000005.1"/>
</dbReference>
<evidence type="ECO:0000256" key="6">
    <source>
        <dbReference type="ARBA" id="ARBA00022692"/>
    </source>
</evidence>
<name>A0A840AUD1_9HYPH</name>
<gene>
    <name evidence="12" type="ORF">GGR25_004356</name>
</gene>
<evidence type="ECO:0000256" key="5">
    <source>
        <dbReference type="ARBA" id="ARBA00022519"/>
    </source>
</evidence>
<evidence type="ECO:0000313" key="13">
    <source>
        <dbReference type="Proteomes" id="UP000553963"/>
    </source>
</evidence>
<protein>
    <recommendedName>
        <fullName evidence="10">Autoinducer 2 import system permease protein LsrD</fullName>
    </recommendedName>
</protein>
<comment type="subunit">
    <text evidence="2">The complex is composed of two ATP-binding proteins (LsrA), two transmembrane proteins (LsrC and LsrD) and a solute-binding protein (LsrB).</text>
</comment>
<evidence type="ECO:0000256" key="9">
    <source>
        <dbReference type="ARBA" id="ARBA00025439"/>
    </source>
</evidence>
<dbReference type="Proteomes" id="UP000553963">
    <property type="component" value="Unassembled WGS sequence"/>
</dbReference>
<feature type="transmembrane region" description="Helical" evidence="11">
    <location>
        <begin position="45"/>
        <end position="66"/>
    </location>
</feature>
<keyword evidence="8 11" id="KW-0472">Membrane</keyword>
<dbReference type="AlphaFoldDB" id="A0A840AUD1"/>
<evidence type="ECO:0000256" key="11">
    <source>
        <dbReference type="SAM" id="Phobius"/>
    </source>
</evidence>
<organism evidence="12 13">
    <name type="scientific">Kaistia hirudinis</name>
    <dbReference type="NCBI Taxonomy" id="1293440"/>
    <lineage>
        <taxon>Bacteria</taxon>
        <taxon>Pseudomonadati</taxon>
        <taxon>Pseudomonadota</taxon>
        <taxon>Alphaproteobacteria</taxon>
        <taxon>Hyphomicrobiales</taxon>
        <taxon>Kaistiaceae</taxon>
        <taxon>Kaistia</taxon>
    </lineage>
</organism>
<keyword evidence="6 11" id="KW-0812">Transmembrane</keyword>
<proteinExistence type="predicted"/>
<evidence type="ECO:0000256" key="1">
    <source>
        <dbReference type="ARBA" id="ARBA00004651"/>
    </source>
</evidence>
<keyword evidence="13" id="KW-1185">Reference proteome</keyword>
<dbReference type="GO" id="GO:0005886">
    <property type="term" value="C:plasma membrane"/>
    <property type="evidence" value="ECO:0007669"/>
    <property type="project" value="UniProtKB-SubCell"/>
</dbReference>
<dbReference type="InterPro" id="IPR001851">
    <property type="entry name" value="ABC_transp_permease"/>
</dbReference>
<evidence type="ECO:0000313" key="12">
    <source>
        <dbReference type="EMBL" id="MBB3933292.1"/>
    </source>
</evidence>
<dbReference type="Pfam" id="PF02653">
    <property type="entry name" value="BPD_transp_2"/>
    <property type="match status" value="1"/>
</dbReference>
<evidence type="ECO:0000256" key="3">
    <source>
        <dbReference type="ARBA" id="ARBA00022448"/>
    </source>
</evidence>
<feature type="transmembrane region" description="Helical" evidence="11">
    <location>
        <begin position="100"/>
        <end position="123"/>
    </location>
</feature>
<comment type="subcellular location">
    <subcellularLocation>
        <location evidence="1">Cell membrane</location>
        <topology evidence="1">Multi-pass membrane protein</topology>
    </subcellularLocation>
</comment>
<evidence type="ECO:0000256" key="2">
    <source>
        <dbReference type="ARBA" id="ARBA00011262"/>
    </source>
</evidence>
<keyword evidence="5" id="KW-0997">Cell inner membrane</keyword>
<dbReference type="CDD" id="cd06579">
    <property type="entry name" value="TM_PBP1_transp_AraH_like"/>
    <property type="match status" value="1"/>
</dbReference>
<dbReference type="EMBL" id="JACIDS010000005">
    <property type="protein sequence ID" value="MBB3933292.1"/>
    <property type="molecule type" value="Genomic_DNA"/>
</dbReference>
<feature type="transmembrane region" description="Helical" evidence="11">
    <location>
        <begin position="251"/>
        <end position="269"/>
    </location>
</feature>
<comment type="function">
    <text evidence="9">Part of the ABC transporter complex LsrABCD involved in autoinducer 2 (AI-2) import. Probably responsible for the translocation of the substrate across the membrane.</text>
</comment>
<dbReference type="PANTHER" id="PTHR32196:SF71">
    <property type="entry name" value="AUTOINDUCER 2 IMPORT SYSTEM PERMEASE PROTEIN LSRD"/>
    <property type="match status" value="1"/>
</dbReference>
<feature type="transmembrane region" description="Helical" evidence="11">
    <location>
        <begin position="130"/>
        <end position="148"/>
    </location>
</feature>
<dbReference type="PANTHER" id="PTHR32196">
    <property type="entry name" value="ABC TRANSPORTER PERMEASE PROTEIN YPHD-RELATED-RELATED"/>
    <property type="match status" value="1"/>
</dbReference>
<sequence length="322" mass="33422">MSDAASPPSPLRRLMARPWLWAYVAAFAVFIVTILFTGGRSGGEVATAAFTFATFSVIVGIGQMFVVTLGPGNVDLSIPATITLAGAVATKIMDTQDGMILVGLLVALACGAAVGIFNYGLIILLRIPPIIATLSSSFLVQSTAIAYGRGIRIKPPPALADFTTSQVFGMPVLAICVILLAAVMEVVLRRTLYGRWVTAIGQNIRAARLAGVPVGRTRFAAYMMSAVFAGLCGYLLSGFSGGSSLSMGEEYLLTSIALVVIGGSSVAGGNSNVPGLWGAALFLFLVVTMLNTYGFGAGLRYLATGAIIIAVIVAASRRRTAR</sequence>
<evidence type="ECO:0000256" key="4">
    <source>
        <dbReference type="ARBA" id="ARBA00022475"/>
    </source>
</evidence>
<comment type="caution">
    <text evidence="12">The sequence shown here is derived from an EMBL/GenBank/DDBJ whole genome shotgun (WGS) entry which is preliminary data.</text>
</comment>
<evidence type="ECO:0000256" key="10">
    <source>
        <dbReference type="ARBA" id="ARBA00039381"/>
    </source>
</evidence>
<feature type="transmembrane region" description="Helical" evidence="11">
    <location>
        <begin position="168"/>
        <end position="188"/>
    </location>
</feature>
<evidence type="ECO:0000256" key="8">
    <source>
        <dbReference type="ARBA" id="ARBA00023136"/>
    </source>
</evidence>
<accession>A0A840AUD1</accession>
<feature type="transmembrane region" description="Helical" evidence="11">
    <location>
        <begin position="276"/>
        <end position="293"/>
    </location>
</feature>
<reference evidence="12 13" key="1">
    <citation type="submission" date="2020-08" db="EMBL/GenBank/DDBJ databases">
        <title>Genomic Encyclopedia of Type Strains, Phase IV (KMG-IV): sequencing the most valuable type-strain genomes for metagenomic binning, comparative biology and taxonomic classification.</title>
        <authorList>
            <person name="Goeker M."/>
        </authorList>
    </citation>
    <scope>NUCLEOTIDE SEQUENCE [LARGE SCALE GENOMIC DNA]</scope>
    <source>
        <strain evidence="12 13">DSM 25966</strain>
    </source>
</reference>
<keyword evidence="3" id="KW-0813">Transport</keyword>
<feature type="transmembrane region" description="Helical" evidence="11">
    <location>
        <begin position="299"/>
        <end position="316"/>
    </location>
</feature>
<evidence type="ECO:0000256" key="7">
    <source>
        <dbReference type="ARBA" id="ARBA00022989"/>
    </source>
</evidence>
<feature type="transmembrane region" description="Helical" evidence="11">
    <location>
        <begin position="219"/>
        <end position="239"/>
    </location>
</feature>
<keyword evidence="4" id="KW-1003">Cell membrane</keyword>
<keyword evidence="7 11" id="KW-1133">Transmembrane helix</keyword>
<feature type="transmembrane region" description="Helical" evidence="11">
    <location>
        <begin position="20"/>
        <end position="38"/>
    </location>
</feature>
<dbReference type="GO" id="GO:0022857">
    <property type="term" value="F:transmembrane transporter activity"/>
    <property type="evidence" value="ECO:0007669"/>
    <property type="project" value="InterPro"/>
</dbReference>